<proteinExistence type="predicted"/>
<accession>A0A5J4LCY2</accession>
<dbReference type="EMBL" id="BLAG01000012">
    <property type="protein sequence ID" value="GES32043.1"/>
    <property type="molecule type" value="Genomic_DNA"/>
</dbReference>
<evidence type="ECO:0000256" key="1">
    <source>
        <dbReference type="SAM" id="MobiDB-lite"/>
    </source>
</evidence>
<evidence type="ECO:0000313" key="3">
    <source>
        <dbReference type="Proteomes" id="UP000325598"/>
    </source>
</evidence>
<feature type="region of interest" description="Disordered" evidence="1">
    <location>
        <begin position="1"/>
        <end position="22"/>
    </location>
</feature>
<keyword evidence="3" id="KW-1185">Reference proteome</keyword>
<organism evidence="2 3">
    <name type="scientific">Streptomyces angustmyceticus</name>
    <dbReference type="NCBI Taxonomy" id="285578"/>
    <lineage>
        <taxon>Bacteria</taxon>
        <taxon>Bacillati</taxon>
        <taxon>Actinomycetota</taxon>
        <taxon>Actinomycetes</taxon>
        <taxon>Kitasatosporales</taxon>
        <taxon>Streptomycetaceae</taxon>
        <taxon>Streptomyces</taxon>
    </lineage>
</organism>
<name>A0A5J4LCY2_9ACTN</name>
<comment type="caution">
    <text evidence="2">The sequence shown here is derived from an EMBL/GenBank/DDBJ whole genome shotgun (WGS) entry which is preliminary data.</text>
</comment>
<feature type="region of interest" description="Disordered" evidence="1">
    <location>
        <begin position="47"/>
        <end position="68"/>
    </location>
</feature>
<evidence type="ECO:0000313" key="2">
    <source>
        <dbReference type="EMBL" id="GES32043.1"/>
    </source>
</evidence>
<gene>
    <name evidence="2" type="ORF">San01_45300</name>
</gene>
<sequence>MRNPDSGMIGFRPLSGESGNPAVPPYPYRGSYESAWSLCRRPAVPDPGKRFRSAAVRREQRTGGGLNA</sequence>
<dbReference type="Proteomes" id="UP000325598">
    <property type="component" value="Unassembled WGS sequence"/>
</dbReference>
<dbReference type="AlphaFoldDB" id="A0A5J4LCY2"/>
<reference evidence="2 3" key="1">
    <citation type="submission" date="2019-10" db="EMBL/GenBank/DDBJ databases">
        <title>Whole genome shotgun sequence of Streptomyces angustmyceticus NBRC 3934.</title>
        <authorList>
            <person name="Hosoyama A."/>
            <person name="Ichikawa N."/>
            <person name="Kimura A."/>
            <person name="Kitahashi Y."/>
            <person name="Komaki H."/>
            <person name="Uohara A."/>
        </authorList>
    </citation>
    <scope>NUCLEOTIDE SEQUENCE [LARGE SCALE GENOMIC DNA]</scope>
    <source>
        <strain evidence="2 3">NBRC 3934</strain>
    </source>
</reference>
<protein>
    <submittedName>
        <fullName evidence="2">Uncharacterized protein</fullName>
    </submittedName>
</protein>